<keyword evidence="1" id="KW-0472">Membrane</keyword>
<keyword evidence="1" id="KW-0812">Transmembrane</keyword>
<gene>
    <name evidence="2" type="ORF">IQ13_3486</name>
</gene>
<proteinExistence type="predicted"/>
<dbReference type="Proteomes" id="UP000316167">
    <property type="component" value="Unassembled WGS sequence"/>
</dbReference>
<keyword evidence="1" id="KW-1133">Transmembrane helix</keyword>
<protein>
    <recommendedName>
        <fullName evidence="4">Dolichyl-phosphate-mannose-protein mannosyltransferase</fullName>
    </recommendedName>
</protein>
<evidence type="ECO:0008006" key="4">
    <source>
        <dbReference type="Google" id="ProtNLM"/>
    </source>
</evidence>
<feature type="transmembrane region" description="Helical" evidence="1">
    <location>
        <begin position="348"/>
        <end position="367"/>
    </location>
</feature>
<dbReference type="AlphaFoldDB" id="A0A562SCU9"/>
<feature type="transmembrane region" description="Helical" evidence="1">
    <location>
        <begin position="69"/>
        <end position="100"/>
    </location>
</feature>
<evidence type="ECO:0000256" key="1">
    <source>
        <dbReference type="SAM" id="Phobius"/>
    </source>
</evidence>
<name>A0A562SCU9_9BACT</name>
<feature type="transmembrane region" description="Helical" evidence="1">
    <location>
        <begin position="295"/>
        <end position="315"/>
    </location>
</feature>
<evidence type="ECO:0000313" key="3">
    <source>
        <dbReference type="Proteomes" id="UP000316167"/>
    </source>
</evidence>
<feature type="transmembrane region" description="Helical" evidence="1">
    <location>
        <begin position="200"/>
        <end position="218"/>
    </location>
</feature>
<evidence type="ECO:0000313" key="2">
    <source>
        <dbReference type="EMBL" id="TWI79088.1"/>
    </source>
</evidence>
<sequence length="372" mass="42825">MQLCLHSTYKKSRSLILLLLLYLLFINGIVHQTGIITINEAEKYISAAKSLYKGNFTDAFSGLQFYTSYILFLSVFYLPGNVVIVVAAQALLSFTASIYLRSIVELLTKDKFVSIIGQCLFLFAFPIQSWTTTLFSDSFFISVSTITLYYTLKEKTKKDTILWFMFNLVLVFARPPGIFFVLPSIIFYLHQTRWLTAKSAIVLFLVSFTLIIFCIFHLPAETKGYIRPIAAGRVIVDSNDYTLPDFTTNNKSTLADAYSYLYNKKDIPFLINLYTKKVLSFFKLTRPYYSKTHNFLLHSFYFLYLFAFTGLISCWNKGNKSVSILAITILLGIINIVALTYNEWHYRFTVTIFPILIVFSMISIAIIRKRFA</sequence>
<feature type="transmembrane region" description="Helical" evidence="1">
    <location>
        <begin position="164"/>
        <end position="188"/>
    </location>
</feature>
<organism evidence="2 3">
    <name type="scientific">Lacibacter cauensis</name>
    <dbReference type="NCBI Taxonomy" id="510947"/>
    <lineage>
        <taxon>Bacteria</taxon>
        <taxon>Pseudomonadati</taxon>
        <taxon>Bacteroidota</taxon>
        <taxon>Chitinophagia</taxon>
        <taxon>Chitinophagales</taxon>
        <taxon>Chitinophagaceae</taxon>
        <taxon>Lacibacter</taxon>
    </lineage>
</organism>
<dbReference type="EMBL" id="VLLE01000006">
    <property type="protein sequence ID" value="TWI79088.1"/>
    <property type="molecule type" value="Genomic_DNA"/>
</dbReference>
<accession>A0A562SCU9</accession>
<feature type="transmembrane region" description="Helical" evidence="1">
    <location>
        <begin position="112"/>
        <end position="128"/>
    </location>
</feature>
<comment type="caution">
    <text evidence="2">The sequence shown here is derived from an EMBL/GenBank/DDBJ whole genome shotgun (WGS) entry which is preliminary data.</text>
</comment>
<reference evidence="2 3" key="1">
    <citation type="journal article" date="2015" name="Stand. Genomic Sci.">
        <title>Genomic Encyclopedia of Bacterial and Archaeal Type Strains, Phase III: the genomes of soil and plant-associated and newly described type strains.</title>
        <authorList>
            <person name="Whitman W.B."/>
            <person name="Woyke T."/>
            <person name="Klenk H.P."/>
            <person name="Zhou Y."/>
            <person name="Lilburn T.G."/>
            <person name="Beck B.J."/>
            <person name="De Vos P."/>
            <person name="Vandamme P."/>
            <person name="Eisen J.A."/>
            <person name="Garrity G."/>
            <person name="Hugenholtz P."/>
            <person name="Kyrpides N.C."/>
        </authorList>
    </citation>
    <scope>NUCLEOTIDE SEQUENCE [LARGE SCALE GENOMIC DNA]</scope>
    <source>
        <strain evidence="2 3">CGMCC 1.7271</strain>
    </source>
</reference>
<keyword evidence="3" id="KW-1185">Reference proteome</keyword>
<feature type="transmembrane region" description="Helical" evidence="1">
    <location>
        <begin position="322"/>
        <end position="342"/>
    </location>
</feature>